<dbReference type="PANTHER" id="PTHR30486:SF6">
    <property type="entry name" value="TYPE IV PILUS RETRACTATION ATPASE PILT"/>
    <property type="match status" value="1"/>
</dbReference>
<evidence type="ECO:0000256" key="1">
    <source>
        <dbReference type="ARBA" id="ARBA00006611"/>
    </source>
</evidence>
<comment type="similarity">
    <text evidence="1">Belongs to the GSP E family.</text>
</comment>
<proteinExistence type="inferred from homology"/>
<evidence type="ECO:0000259" key="2">
    <source>
        <dbReference type="PROSITE" id="PS00662"/>
    </source>
</evidence>
<dbReference type="EMBL" id="UINC01021360">
    <property type="protein sequence ID" value="SVA88757.1"/>
    <property type="molecule type" value="Genomic_DNA"/>
</dbReference>
<feature type="non-terminal residue" evidence="3">
    <location>
        <position position="241"/>
    </location>
</feature>
<name>A0A381ZJ31_9ZZZZ</name>
<dbReference type="Pfam" id="PF00437">
    <property type="entry name" value="T2SSE"/>
    <property type="match status" value="1"/>
</dbReference>
<dbReference type="SUPFAM" id="SSF52540">
    <property type="entry name" value="P-loop containing nucleoside triphosphate hydrolases"/>
    <property type="match status" value="1"/>
</dbReference>
<dbReference type="PROSITE" id="PS00662">
    <property type="entry name" value="T2SP_E"/>
    <property type="match status" value="1"/>
</dbReference>
<protein>
    <recommendedName>
        <fullName evidence="2">Bacterial type II secretion system protein E domain-containing protein</fullName>
    </recommendedName>
</protein>
<dbReference type="AlphaFoldDB" id="A0A381ZJ31"/>
<evidence type="ECO:0000313" key="3">
    <source>
        <dbReference type="EMBL" id="SVA88757.1"/>
    </source>
</evidence>
<dbReference type="PANTHER" id="PTHR30486">
    <property type="entry name" value="TWITCHING MOTILITY PROTEIN PILT"/>
    <property type="match status" value="1"/>
</dbReference>
<accession>A0A381ZJ31</accession>
<dbReference type="Gene3D" id="3.40.50.300">
    <property type="entry name" value="P-loop containing nucleotide triphosphate hydrolases"/>
    <property type="match status" value="1"/>
</dbReference>
<dbReference type="InterPro" id="IPR001482">
    <property type="entry name" value="T2SS/T4SS_dom"/>
</dbReference>
<organism evidence="3">
    <name type="scientific">marine metagenome</name>
    <dbReference type="NCBI Taxonomy" id="408172"/>
    <lineage>
        <taxon>unclassified sequences</taxon>
        <taxon>metagenomes</taxon>
        <taxon>ecological metagenomes</taxon>
    </lineage>
</organism>
<dbReference type="Gene3D" id="3.30.450.90">
    <property type="match status" value="1"/>
</dbReference>
<dbReference type="InterPro" id="IPR050921">
    <property type="entry name" value="T4SS_GSP_E_ATPase"/>
</dbReference>
<reference evidence="3" key="1">
    <citation type="submission" date="2018-05" db="EMBL/GenBank/DDBJ databases">
        <authorList>
            <person name="Lanie J.A."/>
            <person name="Ng W.-L."/>
            <person name="Kazmierczak K.M."/>
            <person name="Andrzejewski T.M."/>
            <person name="Davidsen T.M."/>
            <person name="Wayne K.J."/>
            <person name="Tettelin H."/>
            <person name="Glass J.I."/>
            <person name="Rusch D."/>
            <person name="Podicherti R."/>
            <person name="Tsui H.-C.T."/>
            <person name="Winkler M.E."/>
        </authorList>
    </citation>
    <scope>NUCLEOTIDE SEQUENCE</scope>
</reference>
<feature type="domain" description="Bacterial type II secretion system protein E" evidence="2">
    <location>
        <begin position="199"/>
        <end position="213"/>
    </location>
</feature>
<gene>
    <name evidence="3" type="ORF">METZ01_LOCUS141611</name>
</gene>
<dbReference type="InterPro" id="IPR027417">
    <property type="entry name" value="P-loop_NTPase"/>
</dbReference>
<dbReference type="GO" id="GO:0016887">
    <property type="term" value="F:ATP hydrolysis activity"/>
    <property type="evidence" value="ECO:0007669"/>
    <property type="project" value="InterPro"/>
</dbReference>
<sequence>MTENKDILIDHLIEQYSKNYQLSDLHIRANQPLAIREHGEIVTFPDDTVSGEDIKIFLKKHIDSFHAEKFEKEKQIDTAIVVEGIRYRANIYETLNGDSIVLRKIETIVPIAEDLNLPPVILSACDYRNGLILLTGPTGSGKSTTTASMINRINLMRKENIITIEDPIEFIHANQMCIISQREIGKHVTSFANGLRGALREDPDIILLGEMRDYETVSAALTAAETGHLVIGTLHTNGAPN</sequence>